<dbReference type="AlphaFoldDB" id="A0A0L0CH90"/>
<keyword evidence="7" id="KW-1185">Reference proteome</keyword>
<organism evidence="6 7">
    <name type="scientific">Lucilia cuprina</name>
    <name type="common">Green bottle fly</name>
    <name type="synonym">Australian sheep blowfly</name>
    <dbReference type="NCBI Taxonomy" id="7375"/>
    <lineage>
        <taxon>Eukaryota</taxon>
        <taxon>Metazoa</taxon>
        <taxon>Ecdysozoa</taxon>
        <taxon>Arthropoda</taxon>
        <taxon>Hexapoda</taxon>
        <taxon>Insecta</taxon>
        <taxon>Pterygota</taxon>
        <taxon>Neoptera</taxon>
        <taxon>Endopterygota</taxon>
        <taxon>Diptera</taxon>
        <taxon>Brachycera</taxon>
        <taxon>Muscomorpha</taxon>
        <taxon>Oestroidea</taxon>
        <taxon>Calliphoridae</taxon>
        <taxon>Luciliinae</taxon>
        <taxon>Lucilia</taxon>
    </lineage>
</organism>
<evidence type="ECO:0000313" key="7">
    <source>
        <dbReference type="Proteomes" id="UP000037069"/>
    </source>
</evidence>
<evidence type="ECO:0000313" key="6">
    <source>
        <dbReference type="EMBL" id="KNC31572.1"/>
    </source>
</evidence>
<keyword evidence="1" id="KW-0479">Metal-binding</keyword>
<evidence type="ECO:0000259" key="5">
    <source>
        <dbReference type="Pfam" id="PF04500"/>
    </source>
</evidence>
<sequence>MISWANDVSMLLSYPGQHYIGTGIYKCLIKTAHVSQLYRVNILEYIYTPRGTPLVILDNYLYRNNRKNYWRCFRFLKFSCKARLIIDAFGLIKTAGIHTHEREYEKINCGKKLLKSWSNSAENLYKLPNIPTKACKQDVRRKKVKKLPQHDQQQQQQEYAQQEELQIKKEDPDDECIAHVTK</sequence>
<keyword evidence="3" id="KW-0862">Zinc</keyword>
<evidence type="ECO:0000256" key="4">
    <source>
        <dbReference type="SAM" id="MobiDB-lite"/>
    </source>
</evidence>
<proteinExistence type="predicted"/>
<dbReference type="Proteomes" id="UP000037069">
    <property type="component" value="Unassembled WGS sequence"/>
</dbReference>
<feature type="domain" description="FLYWCH-type" evidence="5">
    <location>
        <begin position="45"/>
        <end position="100"/>
    </location>
</feature>
<evidence type="ECO:0000256" key="3">
    <source>
        <dbReference type="ARBA" id="ARBA00022833"/>
    </source>
</evidence>
<keyword evidence="2" id="KW-0863">Zinc-finger</keyword>
<dbReference type="Pfam" id="PF04500">
    <property type="entry name" value="FLYWCH"/>
    <property type="match status" value="1"/>
</dbReference>
<gene>
    <name evidence="6" type="ORF">FF38_12844</name>
</gene>
<protein>
    <recommendedName>
        <fullName evidence="5">FLYWCH-type domain-containing protein</fullName>
    </recommendedName>
</protein>
<dbReference type="InterPro" id="IPR007588">
    <property type="entry name" value="Znf_FLYWCH"/>
</dbReference>
<comment type="caution">
    <text evidence="6">The sequence shown here is derived from an EMBL/GenBank/DDBJ whole genome shotgun (WGS) entry which is preliminary data.</text>
</comment>
<accession>A0A0L0CH90</accession>
<name>A0A0L0CH90_LUCCU</name>
<dbReference type="GO" id="GO:0008270">
    <property type="term" value="F:zinc ion binding"/>
    <property type="evidence" value="ECO:0007669"/>
    <property type="project" value="UniProtKB-KW"/>
</dbReference>
<reference evidence="6 7" key="1">
    <citation type="journal article" date="2015" name="Nat. Commun.">
        <title>Lucilia cuprina genome unlocks parasitic fly biology to underpin future interventions.</title>
        <authorList>
            <person name="Anstead C.A."/>
            <person name="Korhonen P.K."/>
            <person name="Young N.D."/>
            <person name="Hall R.S."/>
            <person name="Jex A.R."/>
            <person name="Murali S.C."/>
            <person name="Hughes D.S."/>
            <person name="Lee S.F."/>
            <person name="Perry T."/>
            <person name="Stroehlein A.J."/>
            <person name="Ansell B.R."/>
            <person name="Breugelmans B."/>
            <person name="Hofmann A."/>
            <person name="Qu J."/>
            <person name="Dugan S."/>
            <person name="Lee S.L."/>
            <person name="Chao H."/>
            <person name="Dinh H."/>
            <person name="Han Y."/>
            <person name="Doddapaneni H.V."/>
            <person name="Worley K.C."/>
            <person name="Muzny D.M."/>
            <person name="Ioannidis P."/>
            <person name="Waterhouse R.M."/>
            <person name="Zdobnov E.M."/>
            <person name="James P.J."/>
            <person name="Bagnall N.H."/>
            <person name="Kotze A.C."/>
            <person name="Gibbs R.A."/>
            <person name="Richards S."/>
            <person name="Batterham P."/>
            <person name="Gasser R.B."/>
        </authorList>
    </citation>
    <scope>NUCLEOTIDE SEQUENCE [LARGE SCALE GENOMIC DNA]</scope>
    <source>
        <strain evidence="6 7">LS</strain>
        <tissue evidence="6">Full body</tissue>
    </source>
</reference>
<feature type="compositionally biased region" description="Low complexity" evidence="4">
    <location>
        <begin position="150"/>
        <end position="164"/>
    </location>
</feature>
<evidence type="ECO:0000256" key="2">
    <source>
        <dbReference type="ARBA" id="ARBA00022771"/>
    </source>
</evidence>
<dbReference type="Gene3D" id="2.20.25.240">
    <property type="match status" value="1"/>
</dbReference>
<dbReference type="EMBL" id="JRES01000409">
    <property type="protein sequence ID" value="KNC31572.1"/>
    <property type="molecule type" value="Genomic_DNA"/>
</dbReference>
<feature type="region of interest" description="Disordered" evidence="4">
    <location>
        <begin position="141"/>
        <end position="165"/>
    </location>
</feature>
<dbReference type="OrthoDB" id="167578at2759"/>
<evidence type="ECO:0000256" key="1">
    <source>
        <dbReference type="ARBA" id="ARBA00022723"/>
    </source>
</evidence>